<feature type="compositionally biased region" description="Polar residues" evidence="1">
    <location>
        <begin position="123"/>
        <end position="135"/>
    </location>
</feature>
<dbReference type="EMBL" id="MVBM01000004">
    <property type="protein sequence ID" value="OOK73364.1"/>
    <property type="molecule type" value="Genomic_DNA"/>
</dbReference>
<feature type="compositionally biased region" description="Basic and acidic residues" evidence="1">
    <location>
        <begin position="44"/>
        <end position="55"/>
    </location>
</feature>
<reference evidence="2 3" key="1">
    <citation type="submission" date="2017-02" db="EMBL/GenBank/DDBJ databases">
        <title>Complete genome sequences of Mycobacterium kansasii strains isolated from rhesus macaques.</title>
        <authorList>
            <person name="Panda A."/>
            <person name="Nagaraj S."/>
            <person name="Zhao X."/>
            <person name="Tettelin H."/>
            <person name="Detolla L.J."/>
        </authorList>
    </citation>
    <scope>NUCLEOTIDE SEQUENCE [LARGE SCALE GENOMIC DNA]</scope>
    <source>
        <strain evidence="2 3">11-3813</strain>
    </source>
</reference>
<evidence type="ECO:0000313" key="3">
    <source>
        <dbReference type="Proteomes" id="UP000189229"/>
    </source>
</evidence>
<feature type="region of interest" description="Disordered" evidence="1">
    <location>
        <begin position="16"/>
        <end position="56"/>
    </location>
</feature>
<name>A0A1V3X247_MYCKA</name>
<gene>
    <name evidence="2" type="ORF">BZL30_5254</name>
</gene>
<organism evidence="2 3">
    <name type="scientific">Mycobacterium kansasii</name>
    <dbReference type="NCBI Taxonomy" id="1768"/>
    <lineage>
        <taxon>Bacteria</taxon>
        <taxon>Bacillati</taxon>
        <taxon>Actinomycetota</taxon>
        <taxon>Actinomycetes</taxon>
        <taxon>Mycobacteriales</taxon>
        <taxon>Mycobacteriaceae</taxon>
        <taxon>Mycobacterium</taxon>
    </lineage>
</organism>
<feature type="region of interest" description="Disordered" evidence="1">
    <location>
        <begin position="111"/>
        <end position="135"/>
    </location>
</feature>
<comment type="caution">
    <text evidence="2">The sequence shown here is derived from an EMBL/GenBank/DDBJ whole genome shotgun (WGS) entry which is preliminary data.</text>
</comment>
<accession>A0A1V3X247</accession>
<dbReference type="Proteomes" id="UP000189229">
    <property type="component" value="Unassembled WGS sequence"/>
</dbReference>
<protein>
    <submittedName>
        <fullName evidence="2">Uncharacterized protein</fullName>
    </submittedName>
</protein>
<evidence type="ECO:0000256" key="1">
    <source>
        <dbReference type="SAM" id="MobiDB-lite"/>
    </source>
</evidence>
<proteinExistence type="predicted"/>
<sequence length="135" mass="15146">MVLNRFRCWCRCPRRHRQTSSRPDHRQAGSCDPADVVDHHHRCGDRSQRRPDSPEHALAQDVAMSIQILPKLGYPTPAAGSTLAPWWRRGATGSLAITGPGCVWDRRFRQGQHHRRPEGIGTTRITSSADAPQPV</sequence>
<dbReference type="AlphaFoldDB" id="A0A1V3X247"/>
<evidence type="ECO:0000313" key="2">
    <source>
        <dbReference type="EMBL" id="OOK73364.1"/>
    </source>
</evidence>